<dbReference type="AlphaFoldDB" id="A0A2Z6R3N1"/>
<evidence type="ECO:0000313" key="2">
    <source>
        <dbReference type="EMBL" id="GBB92619.1"/>
    </source>
</evidence>
<evidence type="ECO:0000313" key="3">
    <source>
        <dbReference type="Proteomes" id="UP000247702"/>
    </source>
</evidence>
<protein>
    <submittedName>
        <fullName evidence="2">Uncharacterized protein</fullName>
    </submittedName>
</protein>
<gene>
    <name evidence="2" type="ORF">RclHR1_20320004</name>
</gene>
<keyword evidence="3" id="KW-1185">Reference proteome</keyword>
<dbReference type="EMBL" id="BEXD01001150">
    <property type="protein sequence ID" value="GBB92619.1"/>
    <property type="molecule type" value="Genomic_DNA"/>
</dbReference>
<accession>A0A2Z6R3N1</accession>
<keyword evidence="1" id="KW-0472">Membrane</keyword>
<dbReference type="Proteomes" id="UP000247702">
    <property type="component" value="Unassembled WGS sequence"/>
</dbReference>
<sequence>MRKFISHPGDFSPSYYVINFDWLIKLYTAKLPLFVYAFFRFFSFALKNTRVSAIRFWAPTISRSKV</sequence>
<reference evidence="2 3" key="1">
    <citation type="submission" date="2017-11" db="EMBL/GenBank/DDBJ databases">
        <title>The genome of Rhizophagus clarus HR1 reveals common genetic basis of auxotrophy among arbuscular mycorrhizal fungi.</title>
        <authorList>
            <person name="Kobayashi Y."/>
        </authorList>
    </citation>
    <scope>NUCLEOTIDE SEQUENCE [LARGE SCALE GENOMIC DNA]</scope>
    <source>
        <strain evidence="2 3">HR1</strain>
    </source>
</reference>
<comment type="caution">
    <text evidence="2">The sequence shown here is derived from an EMBL/GenBank/DDBJ whole genome shotgun (WGS) entry which is preliminary data.</text>
</comment>
<evidence type="ECO:0000256" key="1">
    <source>
        <dbReference type="SAM" id="Phobius"/>
    </source>
</evidence>
<feature type="transmembrane region" description="Helical" evidence="1">
    <location>
        <begin position="22"/>
        <end position="42"/>
    </location>
</feature>
<keyword evidence="1" id="KW-0812">Transmembrane</keyword>
<keyword evidence="1" id="KW-1133">Transmembrane helix</keyword>
<proteinExistence type="predicted"/>
<organism evidence="2 3">
    <name type="scientific">Rhizophagus clarus</name>
    <dbReference type="NCBI Taxonomy" id="94130"/>
    <lineage>
        <taxon>Eukaryota</taxon>
        <taxon>Fungi</taxon>
        <taxon>Fungi incertae sedis</taxon>
        <taxon>Mucoromycota</taxon>
        <taxon>Glomeromycotina</taxon>
        <taxon>Glomeromycetes</taxon>
        <taxon>Glomerales</taxon>
        <taxon>Glomeraceae</taxon>
        <taxon>Rhizophagus</taxon>
    </lineage>
</organism>
<name>A0A2Z6R3N1_9GLOM</name>